<feature type="compositionally biased region" description="Basic and acidic residues" evidence="1">
    <location>
        <begin position="204"/>
        <end position="218"/>
    </location>
</feature>
<dbReference type="EMBL" id="OV696690">
    <property type="protein sequence ID" value="CAH1265423.1"/>
    <property type="molecule type" value="Genomic_DNA"/>
</dbReference>
<sequence length="452" mass="49209">MMSEIIVEADNQASEAGVSSGGKGKSTPRTDPNEEDEHFSERHANGEQDSNDVDMSNKMAELQVDDDCFTAGEGASKCVSLEENNGGKQTTGDPGSLPDKGDQDVVKDSRRDNVVMAEEKTSRLLEDSQKNDVVRLDDPGNLRNVKQDKPEQNDSTGTDNEEAIAGTTPNLHNGDSSANGNVCNRTVNQSSEEIDEAFAVDESSTDHNSHHLEEEGSKVEGATAENKPTSLEGATASEPKRPDSIPLVNSIDLYRRLHDPLSGMRTEGRKEEEKGAAGGSWGLAQQGFVSREGDMVSFVATDLTQKIKKSTPNRQTNESDPELELILGQKEHMAAASETVASRKATDMPPIDPRVLVHLERQAKQVSESLEIMMGNLRGTLHSMSAITVGCMQTHRDMVESLGDTTDLCVKAMYTLIARCEELNNSMKPVHEIAQQIKDIKKQLEAFEALCK</sequence>
<keyword evidence="4" id="KW-1185">Reference proteome</keyword>
<feature type="compositionally biased region" description="Polar residues" evidence="1">
    <location>
        <begin position="167"/>
        <end position="191"/>
    </location>
</feature>
<dbReference type="AlphaFoldDB" id="A0A8K0ET68"/>
<dbReference type="Pfam" id="PF10157">
    <property type="entry name" value="BORCS6"/>
    <property type="match status" value="1"/>
</dbReference>
<organism evidence="3 4">
    <name type="scientific">Branchiostoma lanceolatum</name>
    <name type="common">Common lancelet</name>
    <name type="synonym">Amphioxus lanceolatum</name>
    <dbReference type="NCBI Taxonomy" id="7740"/>
    <lineage>
        <taxon>Eukaryota</taxon>
        <taxon>Metazoa</taxon>
        <taxon>Chordata</taxon>
        <taxon>Cephalochordata</taxon>
        <taxon>Leptocardii</taxon>
        <taxon>Amphioxiformes</taxon>
        <taxon>Branchiostomatidae</taxon>
        <taxon>Branchiostoma</taxon>
    </lineage>
</organism>
<evidence type="ECO:0000259" key="2">
    <source>
        <dbReference type="Pfam" id="PF10157"/>
    </source>
</evidence>
<dbReference type="OrthoDB" id="21270at2759"/>
<accession>A0A8K0ET68</accession>
<evidence type="ECO:0000256" key="1">
    <source>
        <dbReference type="SAM" id="MobiDB-lite"/>
    </source>
</evidence>
<evidence type="ECO:0000313" key="4">
    <source>
        <dbReference type="Proteomes" id="UP000838412"/>
    </source>
</evidence>
<dbReference type="GO" id="GO:0032418">
    <property type="term" value="P:lysosome localization"/>
    <property type="evidence" value="ECO:0007669"/>
    <property type="project" value="TreeGrafter"/>
</dbReference>
<feature type="compositionally biased region" description="Polar residues" evidence="1">
    <location>
        <begin position="82"/>
        <end position="93"/>
    </location>
</feature>
<dbReference type="PANTHER" id="PTHR13440">
    <property type="entry name" value="BLOC-1 RELATED COMPLEX SUBUNIT 6"/>
    <property type="match status" value="1"/>
</dbReference>
<gene>
    <name evidence="3" type="primary">BORCS6</name>
    <name evidence="3" type="ORF">BLAG_LOCUS19422</name>
</gene>
<reference evidence="3" key="1">
    <citation type="submission" date="2022-01" db="EMBL/GenBank/DDBJ databases">
        <authorList>
            <person name="Braso-Vives M."/>
        </authorList>
    </citation>
    <scope>NUCLEOTIDE SEQUENCE</scope>
</reference>
<proteinExistence type="predicted"/>
<dbReference type="InterPro" id="IPR046465">
    <property type="entry name" value="BORCS6_C"/>
</dbReference>
<dbReference type="GO" id="GO:0099078">
    <property type="term" value="C:BORC complex"/>
    <property type="evidence" value="ECO:0007669"/>
    <property type="project" value="TreeGrafter"/>
</dbReference>
<feature type="region of interest" description="Disordered" evidence="1">
    <location>
        <begin position="79"/>
        <end position="246"/>
    </location>
</feature>
<name>A0A8K0ET68_BRALA</name>
<feature type="region of interest" description="Disordered" evidence="1">
    <location>
        <begin position="1"/>
        <end position="59"/>
    </location>
</feature>
<dbReference type="Proteomes" id="UP000838412">
    <property type="component" value="Chromosome 5"/>
</dbReference>
<evidence type="ECO:0000313" key="3">
    <source>
        <dbReference type="EMBL" id="CAH1265423.1"/>
    </source>
</evidence>
<feature type="domain" description="BLOC-1-related complex subunit 6 C-terminal helix" evidence="2">
    <location>
        <begin position="349"/>
        <end position="448"/>
    </location>
</feature>
<dbReference type="PANTHER" id="PTHR13440:SF7">
    <property type="entry name" value="BLOC-1 RELATED COMPLEX SUBUNIT 6"/>
    <property type="match status" value="1"/>
</dbReference>
<dbReference type="InterPro" id="IPR019314">
    <property type="entry name" value="BORCS6"/>
</dbReference>
<protein>
    <submittedName>
        <fullName evidence="3">BORCS6 protein</fullName>
    </submittedName>
</protein>
<feature type="compositionally biased region" description="Basic and acidic residues" evidence="1">
    <location>
        <begin position="99"/>
        <end position="152"/>
    </location>
</feature>